<evidence type="ECO:0000313" key="1">
    <source>
        <dbReference type="EMBL" id="BDI03339.1"/>
    </source>
</evidence>
<dbReference type="Proteomes" id="UP001057498">
    <property type="component" value="Chromosome"/>
</dbReference>
<keyword evidence="2" id="KW-1185">Reference proteome</keyword>
<reference evidence="1" key="1">
    <citation type="submission" date="2022-04" db="EMBL/GenBank/DDBJ databases">
        <title>Whole genome sequence of Sphaerotilus sp. FB-5.</title>
        <authorList>
            <person name="Takeda M."/>
            <person name="Narihara S."/>
            <person name="Akimoto M."/>
            <person name="Akimoto R."/>
            <person name="Nishiyashiki S."/>
            <person name="Murakami T."/>
        </authorList>
    </citation>
    <scope>NUCLEOTIDE SEQUENCE</scope>
    <source>
        <strain evidence="1">FB-5</strain>
    </source>
</reference>
<name>A0ABM7YGP8_9BURK</name>
<dbReference type="SUPFAM" id="SSF52833">
    <property type="entry name" value="Thioredoxin-like"/>
    <property type="match status" value="1"/>
</dbReference>
<evidence type="ECO:0000313" key="2">
    <source>
        <dbReference type="Proteomes" id="UP001057498"/>
    </source>
</evidence>
<dbReference type="Gene3D" id="3.40.30.10">
    <property type="entry name" value="Glutaredoxin"/>
    <property type="match status" value="1"/>
</dbReference>
<protein>
    <submittedName>
        <fullName evidence="1">Ferredoxin</fullName>
    </submittedName>
</protein>
<organism evidence="1 2">
    <name type="scientific">Sphaerotilus microaerophilus</name>
    <dbReference type="NCBI Taxonomy" id="2914710"/>
    <lineage>
        <taxon>Bacteria</taxon>
        <taxon>Pseudomonadati</taxon>
        <taxon>Pseudomonadota</taxon>
        <taxon>Betaproteobacteria</taxon>
        <taxon>Burkholderiales</taxon>
        <taxon>Sphaerotilaceae</taxon>
        <taxon>Sphaerotilus</taxon>
    </lineage>
</organism>
<dbReference type="InterPro" id="IPR036249">
    <property type="entry name" value="Thioredoxin-like_sf"/>
</dbReference>
<dbReference type="EMBL" id="AP025730">
    <property type="protein sequence ID" value="BDI03339.1"/>
    <property type="molecule type" value="Genomic_DNA"/>
</dbReference>
<gene>
    <name evidence="1" type="ORF">CATMQ487_03090</name>
</gene>
<proteinExistence type="predicted"/>
<dbReference type="CDD" id="cd02980">
    <property type="entry name" value="TRX_Fd_family"/>
    <property type="match status" value="1"/>
</dbReference>
<accession>A0ABM7YGP8</accession>
<sequence>MGRGTGCDIGRTGPSYNSAMSYYERHIFFCLNQRDGGQACCADHAAQDAFDHCKAQVKAAGLAGPGKVRVNKAGCLDRCAGAPVAVVYPEAVWYTFVDRSDIDEIVESHLKNGQPVERLRLPADVGR</sequence>